<accession>W7YWG8</accession>
<dbReference type="PANTHER" id="PTHR35793:SF2">
    <property type="entry name" value="INNER MEMBRANE PROTEIN YJIG"/>
    <property type="match status" value="1"/>
</dbReference>
<sequence>MVALINLISAWAIPVLIAFIPLFAFSKKVPVYESFVDGAKEGFNTAVQIIPSLVDDGSD</sequence>
<dbReference type="eggNOG" id="COG0700">
    <property type="taxonomic scope" value="Bacteria"/>
</dbReference>
<dbReference type="InterPro" id="IPR052549">
    <property type="entry name" value="SpmB"/>
</dbReference>
<dbReference type="AlphaFoldDB" id="W7YWG8"/>
<evidence type="ECO:0000313" key="3">
    <source>
        <dbReference type="Proteomes" id="UP000019364"/>
    </source>
</evidence>
<reference evidence="2 3" key="1">
    <citation type="journal article" date="2014" name="Genome Announc.">
        <title>Draft Genome Sequence of Paenibacillus pini JCM 16418T, Isolated from the Rhizosphere of Pine Tree.</title>
        <authorList>
            <person name="Yuki M."/>
            <person name="Oshima K."/>
            <person name="Suda W."/>
            <person name="Oshida Y."/>
            <person name="Kitamura K."/>
            <person name="Iida Y."/>
            <person name="Hattori M."/>
            <person name="Ohkuma M."/>
        </authorList>
    </citation>
    <scope>NUCLEOTIDE SEQUENCE [LARGE SCALE GENOMIC DNA]</scope>
    <source>
        <strain evidence="2 3">JCM 16418</strain>
    </source>
</reference>
<comment type="caution">
    <text evidence="2">The sequence shown here is derived from an EMBL/GenBank/DDBJ whole genome shotgun (WGS) entry which is preliminary data.</text>
</comment>
<dbReference type="GO" id="GO:0005886">
    <property type="term" value="C:plasma membrane"/>
    <property type="evidence" value="ECO:0007669"/>
    <property type="project" value="TreeGrafter"/>
</dbReference>
<dbReference type="STRING" id="1236976.JCM16418_3125"/>
<dbReference type="PANTHER" id="PTHR35793">
    <property type="entry name" value="INNER MEMBRANE PROTEIN YJIG"/>
    <property type="match status" value="1"/>
</dbReference>
<keyword evidence="1" id="KW-0472">Membrane</keyword>
<evidence type="ECO:0000256" key="1">
    <source>
        <dbReference type="SAM" id="Phobius"/>
    </source>
</evidence>
<dbReference type="Proteomes" id="UP000019364">
    <property type="component" value="Unassembled WGS sequence"/>
</dbReference>
<keyword evidence="3" id="KW-1185">Reference proteome</keyword>
<proteinExistence type="predicted"/>
<organism evidence="2 3">
    <name type="scientific">Paenibacillus pini JCM 16418</name>
    <dbReference type="NCBI Taxonomy" id="1236976"/>
    <lineage>
        <taxon>Bacteria</taxon>
        <taxon>Bacillati</taxon>
        <taxon>Bacillota</taxon>
        <taxon>Bacilli</taxon>
        <taxon>Bacillales</taxon>
        <taxon>Paenibacillaceae</taxon>
        <taxon>Paenibacillus</taxon>
    </lineage>
</organism>
<protein>
    <submittedName>
        <fullName evidence="2">Spore maturation protein B</fullName>
    </submittedName>
</protein>
<dbReference type="EMBL" id="BAVZ01000009">
    <property type="protein sequence ID" value="GAF09011.1"/>
    <property type="molecule type" value="Genomic_DNA"/>
</dbReference>
<feature type="transmembrane region" description="Helical" evidence="1">
    <location>
        <begin position="6"/>
        <end position="25"/>
    </location>
</feature>
<evidence type="ECO:0000313" key="2">
    <source>
        <dbReference type="EMBL" id="GAF09011.1"/>
    </source>
</evidence>
<keyword evidence="1" id="KW-1133">Transmembrane helix</keyword>
<gene>
    <name evidence="2" type="ORF">JCM16418_3125</name>
</gene>
<name>W7YWG8_9BACL</name>
<keyword evidence="1" id="KW-0812">Transmembrane</keyword>